<dbReference type="PROSITE" id="PS51257">
    <property type="entry name" value="PROKAR_LIPOPROTEIN"/>
    <property type="match status" value="1"/>
</dbReference>
<protein>
    <recommendedName>
        <fullName evidence="3">Lipoprotein</fullName>
    </recommendedName>
</protein>
<dbReference type="Proteomes" id="UP000233293">
    <property type="component" value="Unassembled WGS sequence"/>
</dbReference>
<organism evidence="1 2">
    <name type="scientific">Telmatospirillum siberiense</name>
    <dbReference type="NCBI Taxonomy" id="382514"/>
    <lineage>
        <taxon>Bacteria</taxon>
        <taxon>Pseudomonadati</taxon>
        <taxon>Pseudomonadota</taxon>
        <taxon>Alphaproteobacteria</taxon>
        <taxon>Rhodospirillales</taxon>
        <taxon>Rhodospirillaceae</taxon>
        <taxon>Telmatospirillum</taxon>
    </lineage>
</organism>
<sequence length="136" mass="14822">MILKMARNIIVAGGLALVVVGCSRQQPVYNVVSHPIPAAVTQISLPDMQRAIVLAGTDRGWTLVPVEPGHLKGHIDHNGHSADIEVLFTTGNYSISYVTSANLLATSDGLIHTTYNKWIHQFESDIDRQIIRLALS</sequence>
<comment type="caution">
    <text evidence="1">The sequence shown here is derived from an EMBL/GenBank/DDBJ whole genome shotgun (WGS) entry which is preliminary data.</text>
</comment>
<evidence type="ECO:0000313" key="1">
    <source>
        <dbReference type="EMBL" id="PKU24600.1"/>
    </source>
</evidence>
<evidence type="ECO:0000313" key="2">
    <source>
        <dbReference type="Proteomes" id="UP000233293"/>
    </source>
</evidence>
<proteinExistence type="predicted"/>
<dbReference type="EMBL" id="PIUM01000010">
    <property type="protein sequence ID" value="PKU24600.1"/>
    <property type="molecule type" value="Genomic_DNA"/>
</dbReference>
<gene>
    <name evidence="1" type="ORF">CWS72_10900</name>
</gene>
<evidence type="ECO:0008006" key="3">
    <source>
        <dbReference type="Google" id="ProtNLM"/>
    </source>
</evidence>
<accession>A0A2N3PW26</accession>
<keyword evidence="2" id="KW-1185">Reference proteome</keyword>
<name>A0A2N3PW26_9PROT</name>
<dbReference type="AlphaFoldDB" id="A0A2N3PW26"/>
<reference evidence="2" key="1">
    <citation type="submission" date="2017-12" db="EMBL/GenBank/DDBJ databases">
        <title>Draft genome sequence of Telmatospirillum siberiense 26-4b1T, an acidotolerant peatland alphaproteobacterium potentially involved in sulfur cycling.</title>
        <authorList>
            <person name="Hausmann B."/>
            <person name="Pjevac P."/>
            <person name="Schreck K."/>
            <person name="Herbold C.W."/>
            <person name="Daims H."/>
            <person name="Wagner M."/>
            <person name="Pester M."/>
            <person name="Loy A."/>
        </authorList>
    </citation>
    <scope>NUCLEOTIDE SEQUENCE [LARGE SCALE GENOMIC DNA]</scope>
    <source>
        <strain evidence="2">26-4b1</strain>
    </source>
</reference>
<dbReference type="OrthoDB" id="9815328at2"/>
<dbReference type="RefSeq" id="WP_101250636.1">
    <property type="nucleotide sequence ID" value="NZ_PIUM01000010.1"/>
</dbReference>